<dbReference type="GO" id="GO:0005737">
    <property type="term" value="C:cytoplasm"/>
    <property type="evidence" value="ECO:0007669"/>
    <property type="project" value="TreeGrafter"/>
</dbReference>
<dbReference type="InterPro" id="IPR011333">
    <property type="entry name" value="SKP1/BTB/POZ_sf"/>
</dbReference>
<proteinExistence type="predicted"/>
<evidence type="ECO:0000256" key="2">
    <source>
        <dbReference type="ARBA" id="ARBA00022737"/>
    </source>
</evidence>
<comment type="caution">
    <text evidence="5">The sequence shown here is derived from an EMBL/GenBank/DDBJ whole genome shotgun (WGS) entry which is preliminary data.</text>
</comment>
<dbReference type="InterPro" id="IPR000210">
    <property type="entry name" value="BTB/POZ_dom"/>
</dbReference>
<evidence type="ECO:0000313" key="6">
    <source>
        <dbReference type="Proteomes" id="UP000236333"/>
    </source>
</evidence>
<keyword evidence="6" id="KW-1185">Reference proteome</keyword>
<dbReference type="SMART" id="SM00225">
    <property type="entry name" value="BTB"/>
    <property type="match status" value="1"/>
</dbReference>
<dbReference type="OrthoDB" id="546239at2759"/>
<dbReference type="InterPro" id="IPR044515">
    <property type="entry name" value="ABTB1"/>
</dbReference>
<dbReference type="Pfam" id="PF00651">
    <property type="entry name" value="BTB"/>
    <property type="match status" value="1"/>
</dbReference>
<dbReference type="SUPFAM" id="SSF54695">
    <property type="entry name" value="POZ domain"/>
    <property type="match status" value="1"/>
</dbReference>
<protein>
    <submittedName>
        <fullName evidence="5">Speckle-type POZ protein B</fullName>
    </submittedName>
</protein>
<dbReference type="EMBL" id="PGGS01000032">
    <property type="protein sequence ID" value="PNH11323.1"/>
    <property type="molecule type" value="Genomic_DNA"/>
</dbReference>
<dbReference type="GO" id="GO:0000151">
    <property type="term" value="C:ubiquitin ligase complex"/>
    <property type="evidence" value="ECO:0007669"/>
    <property type="project" value="TreeGrafter"/>
</dbReference>
<evidence type="ECO:0000313" key="5">
    <source>
        <dbReference type="EMBL" id="PNH11323.1"/>
    </source>
</evidence>
<comment type="pathway">
    <text evidence="1">Protein modification; protein ubiquitination.</text>
</comment>
<dbReference type="Proteomes" id="UP000236333">
    <property type="component" value="Unassembled WGS sequence"/>
</dbReference>
<dbReference type="PANTHER" id="PTHR46231">
    <property type="entry name" value="ANKYRIN REPEAT AND BTB/POZ DOMAIN-CONTAINING PROTEIN 1"/>
    <property type="match status" value="1"/>
</dbReference>
<keyword evidence="3" id="KW-0040">ANK repeat</keyword>
<reference evidence="5 6" key="1">
    <citation type="journal article" date="2017" name="Mol. Biol. Evol.">
        <title>The 4-celled Tetrabaena socialis nuclear genome reveals the essential components for genetic control of cell number at the origin of multicellularity in the volvocine lineage.</title>
        <authorList>
            <person name="Featherston J."/>
            <person name="Arakaki Y."/>
            <person name="Hanschen E.R."/>
            <person name="Ferris P.J."/>
            <person name="Michod R.E."/>
            <person name="Olson B.J.S.C."/>
            <person name="Nozaki H."/>
            <person name="Durand P.M."/>
        </authorList>
    </citation>
    <scope>NUCLEOTIDE SEQUENCE [LARGE SCALE GENOMIC DNA]</scope>
    <source>
        <strain evidence="5 6">NIES-571</strain>
    </source>
</reference>
<dbReference type="AlphaFoldDB" id="A0A2J8AFM4"/>
<keyword evidence="2" id="KW-0677">Repeat</keyword>
<organism evidence="5 6">
    <name type="scientific">Tetrabaena socialis</name>
    <dbReference type="NCBI Taxonomy" id="47790"/>
    <lineage>
        <taxon>Eukaryota</taxon>
        <taxon>Viridiplantae</taxon>
        <taxon>Chlorophyta</taxon>
        <taxon>core chlorophytes</taxon>
        <taxon>Chlorophyceae</taxon>
        <taxon>CS clade</taxon>
        <taxon>Chlamydomonadales</taxon>
        <taxon>Tetrabaenaceae</taxon>
        <taxon>Tetrabaena</taxon>
    </lineage>
</organism>
<feature type="domain" description="BTB" evidence="4">
    <location>
        <begin position="102"/>
        <end position="169"/>
    </location>
</feature>
<dbReference type="PROSITE" id="PS50097">
    <property type="entry name" value="BTB"/>
    <property type="match status" value="1"/>
</dbReference>
<evidence type="ECO:0000256" key="3">
    <source>
        <dbReference type="ARBA" id="ARBA00023043"/>
    </source>
</evidence>
<evidence type="ECO:0000259" key="4">
    <source>
        <dbReference type="PROSITE" id="PS50097"/>
    </source>
</evidence>
<accession>A0A2J8AFM4</accession>
<name>A0A2J8AFM4_9CHLO</name>
<dbReference type="CDD" id="cd18186">
    <property type="entry name" value="BTB_POZ_ZBTB_KLHL-like"/>
    <property type="match status" value="1"/>
</dbReference>
<dbReference type="Gene3D" id="3.30.710.10">
    <property type="entry name" value="Potassium Channel Kv1.1, Chain A"/>
    <property type="match status" value="1"/>
</dbReference>
<gene>
    <name evidence="5" type="ORF">TSOC_001861</name>
</gene>
<sequence length="268" mass="29778">MSLFLEYTEAEVTPASLCPHASYSLTVENFKDQSKELTRTDIMVEKGYLSKDGSLTVRVEVSSVCSSWARQKQEQRLIPKPVELGTVGSDLLALLEEPGDTADLTITAGGRSFRVHRAVLASRCPYFKTLFASDFKEGAAKEVPLPETDPDALAFLLRYLYGGVLDSCARKLLPAAAALADRLALQDVFKTLLHRLLSTTTHETVVEDMLWAEERHDEPLLSDLEKEYLDKADSIEGEGIELLAQRSPQLLARLHKALASKFKRQRIG</sequence>
<evidence type="ECO:0000256" key="1">
    <source>
        <dbReference type="ARBA" id="ARBA00004906"/>
    </source>
</evidence>
<dbReference type="PANTHER" id="PTHR46231:SF1">
    <property type="entry name" value="ANKYRIN REPEAT AND BTB_POZ DOMAIN-CONTAINING PROTEIN 1"/>
    <property type="match status" value="1"/>
</dbReference>